<proteinExistence type="inferred from homology"/>
<evidence type="ECO:0000256" key="7">
    <source>
        <dbReference type="HAMAP-Rule" id="MF_00201"/>
    </source>
</evidence>
<organism evidence="9 10">
    <name type="scientific">Candidatus Muproteobacteria bacterium RBG_16_62_13</name>
    <dbReference type="NCBI Taxonomy" id="1817756"/>
    <lineage>
        <taxon>Bacteria</taxon>
        <taxon>Pseudomonadati</taxon>
        <taxon>Pseudomonadota</taxon>
        <taxon>Candidatus Muproteobacteria</taxon>
    </lineage>
</organism>
<evidence type="ECO:0000313" key="9">
    <source>
        <dbReference type="EMBL" id="OGI40116.1"/>
    </source>
</evidence>
<dbReference type="Gene3D" id="2.40.50.140">
    <property type="entry name" value="Nucleic acid-binding proteins"/>
    <property type="match status" value="1"/>
</dbReference>
<accession>A0A1F6T4X1</accession>
<dbReference type="SUPFAM" id="SSF57863">
    <property type="entry name" value="ArfGap/RecO-like zinc finger"/>
    <property type="match status" value="1"/>
</dbReference>
<protein>
    <recommendedName>
        <fullName evidence="2 7">DNA repair protein RecO</fullName>
    </recommendedName>
    <alternativeName>
        <fullName evidence="6 7">Recombination protein O</fullName>
    </alternativeName>
</protein>
<dbReference type="GO" id="GO:0043590">
    <property type="term" value="C:bacterial nucleoid"/>
    <property type="evidence" value="ECO:0007669"/>
    <property type="project" value="TreeGrafter"/>
</dbReference>
<evidence type="ECO:0000256" key="2">
    <source>
        <dbReference type="ARBA" id="ARBA00021310"/>
    </source>
</evidence>
<dbReference type="NCBIfam" id="TIGR00613">
    <property type="entry name" value="reco"/>
    <property type="match status" value="1"/>
</dbReference>
<keyword evidence="4 7" id="KW-0233">DNA recombination</keyword>
<keyword evidence="5 7" id="KW-0234">DNA repair</keyword>
<name>A0A1F6T4X1_9PROT</name>
<dbReference type="SUPFAM" id="SSF50249">
    <property type="entry name" value="Nucleic acid-binding proteins"/>
    <property type="match status" value="1"/>
</dbReference>
<dbReference type="Proteomes" id="UP000178379">
    <property type="component" value="Unassembled WGS sequence"/>
</dbReference>
<dbReference type="PANTHER" id="PTHR33991:SF1">
    <property type="entry name" value="DNA REPAIR PROTEIN RECO"/>
    <property type="match status" value="1"/>
</dbReference>
<dbReference type="InterPro" id="IPR037278">
    <property type="entry name" value="ARFGAP/RecO"/>
</dbReference>
<reference evidence="9 10" key="1">
    <citation type="journal article" date="2016" name="Nat. Commun.">
        <title>Thousands of microbial genomes shed light on interconnected biogeochemical processes in an aquifer system.</title>
        <authorList>
            <person name="Anantharaman K."/>
            <person name="Brown C.T."/>
            <person name="Hug L.A."/>
            <person name="Sharon I."/>
            <person name="Castelle C.J."/>
            <person name="Probst A.J."/>
            <person name="Thomas B.C."/>
            <person name="Singh A."/>
            <person name="Wilkins M.J."/>
            <person name="Karaoz U."/>
            <person name="Brodie E.L."/>
            <person name="Williams K.H."/>
            <person name="Hubbard S.S."/>
            <person name="Banfield J.F."/>
        </authorList>
    </citation>
    <scope>NUCLEOTIDE SEQUENCE [LARGE SCALE GENOMIC DNA]</scope>
</reference>
<dbReference type="Pfam" id="PF02565">
    <property type="entry name" value="RecO_C"/>
    <property type="match status" value="1"/>
</dbReference>
<dbReference type="InterPro" id="IPR012340">
    <property type="entry name" value="NA-bd_OB-fold"/>
</dbReference>
<dbReference type="InterPro" id="IPR003717">
    <property type="entry name" value="RecO"/>
</dbReference>
<dbReference type="HAMAP" id="MF_00201">
    <property type="entry name" value="RecO"/>
    <property type="match status" value="1"/>
</dbReference>
<dbReference type="EMBL" id="MFSQ01000064">
    <property type="protein sequence ID" value="OGI40116.1"/>
    <property type="molecule type" value="Genomic_DNA"/>
</dbReference>
<evidence type="ECO:0000259" key="8">
    <source>
        <dbReference type="Pfam" id="PF11967"/>
    </source>
</evidence>
<sequence length="251" mass="28503">MRVQGQAAFILHHRQYSETSLILDVLTPAHGRLGLLAKGARRPSSPWRGILKPFQPLLIDWMGRGELPILTGAETDGEGYAFSGAVLYCGFYLNELLWRLLHRHDPHEELFAIYRRSLDGLRDHAGQAELVLRLFEKALLRETGYGLVLDHDAETQIPIDPEALYIYHPDRGPVRAATGHHRSGDGIRLRGSSLLALHQESLDDPRSQREAKTLLRALLMRQLDGRPLHTRELFRRVVSPFISPRDRQLAP</sequence>
<dbReference type="GO" id="GO:0006302">
    <property type="term" value="P:double-strand break repair"/>
    <property type="evidence" value="ECO:0007669"/>
    <property type="project" value="TreeGrafter"/>
</dbReference>
<feature type="domain" description="DNA replication/recombination mediator RecO N-terminal" evidence="8">
    <location>
        <begin position="5"/>
        <end position="74"/>
    </location>
</feature>
<evidence type="ECO:0000313" key="10">
    <source>
        <dbReference type="Proteomes" id="UP000178379"/>
    </source>
</evidence>
<gene>
    <name evidence="7" type="primary">recO</name>
    <name evidence="9" type="ORF">A2140_07035</name>
</gene>
<keyword evidence="3 7" id="KW-0227">DNA damage</keyword>
<evidence type="ECO:0000256" key="1">
    <source>
        <dbReference type="ARBA" id="ARBA00007452"/>
    </source>
</evidence>
<evidence type="ECO:0000256" key="5">
    <source>
        <dbReference type="ARBA" id="ARBA00023204"/>
    </source>
</evidence>
<dbReference type="STRING" id="1817756.A2140_07035"/>
<dbReference type="InterPro" id="IPR022572">
    <property type="entry name" value="DNA_rep/recomb_RecO_N"/>
</dbReference>
<dbReference type="Pfam" id="PF11967">
    <property type="entry name" value="RecO_N"/>
    <property type="match status" value="1"/>
</dbReference>
<evidence type="ECO:0000256" key="6">
    <source>
        <dbReference type="ARBA" id="ARBA00033409"/>
    </source>
</evidence>
<dbReference type="InterPro" id="IPR042242">
    <property type="entry name" value="RecO_C"/>
</dbReference>
<dbReference type="GO" id="GO:0006310">
    <property type="term" value="P:DNA recombination"/>
    <property type="evidence" value="ECO:0007669"/>
    <property type="project" value="UniProtKB-UniRule"/>
</dbReference>
<evidence type="ECO:0000256" key="3">
    <source>
        <dbReference type="ARBA" id="ARBA00022763"/>
    </source>
</evidence>
<dbReference type="Gene3D" id="1.20.1440.120">
    <property type="entry name" value="Recombination protein O, C-terminal domain"/>
    <property type="match status" value="1"/>
</dbReference>
<comment type="function">
    <text evidence="7">Involved in DNA repair and RecF pathway recombination.</text>
</comment>
<comment type="similarity">
    <text evidence="1 7">Belongs to the RecO family.</text>
</comment>
<comment type="caution">
    <text evidence="9">The sequence shown here is derived from an EMBL/GenBank/DDBJ whole genome shotgun (WGS) entry which is preliminary data.</text>
</comment>
<dbReference type="PANTHER" id="PTHR33991">
    <property type="entry name" value="DNA REPAIR PROTEIN RECO"/>
    <property type="match status" value="1"/>
</dbReference>
<evidence type="ECO:0000256" key="4">
    <source>
        <dbReference type="ARBA" id="ARBA00023172"/>
    </source>
</evidence>
<dbReference type="AlphaFoldDB" id="A0A1F6T4X1"/>